<organism evidence="1 2">
    <name type="scientific">Neurospora intermedia</name>
    <dbReference type="NCBI Taxonomy" id="5142"/>
    <lineage>
        <taxon>Eukaryota</taxon>
        <taxon>Fungi</taxon>
        <taxon>Dikarya</taxon>
        <taxon>Ascomycota</taxon>
        <taxon>Pezizomycotina</taxon>
        <taxon>Sordariomycetes</taxon>
        <taxon>Sordariomycetidae</taxon>
        <taxon>Sordariales</taxon>
        <taxon>Sordariaceae</taxon>
        <taxon>Neurospora</taxon>
    </lineage>
</organism>
<gene>
    <name evidence="1" type="ORF">QR685DRAFT_257306</name>
</gene>
<sequence>MVDEWPFRDTPHGQRPLYELMQLSLHLRQPAAWSFKASLTGRRRRSGVLRITTSTHLRQTQQLLAIDGSIVERWTLCVCVSGLQPFDSHGPTPSPTRSQDDHLPQRLFGAEGIFLLCFMIDLKLLYVLYNSQRPKPWLHSKIVHLCTCQSSLEAPSFVTDPSKPLSNIKLSIFEPEINCTAAGTLAVHFRRTQGDDDSLS</sequence>
<proteinExistence type="predicted"/>
<comment type="caution">
    <text evidence="1">The sequence shown here is derived from an EMBL/GenBank/DDBJ whole genome shotgun (WGS) entry which is preliminary data.</text>
</comment>
<accession>A0ABR3DCZ8</accession>
<evidence type="ECO:0000313" key="1">
    <source>
        <dbReference type="EMBL" id="KAL0470549.1"/>
    </source>
</evidence>
<dbReference type="Proteomes" id="UP001451303">
    <property type="component" value="Unassembled WGS sequence"/>
</dbReference>
<keyword evidence="2" id="KW-1185">Reference proteome</keyword>
<reference evidence="1 2" key="1">
    <citation type="submission" date="2023-09" db="EMBL/GenBank/DDBJ databases">
        <title>Multi-omics analysis of a traditional fermented food reveals byproduct-associated fungal strains for waste-to-food upcycling.</title>
        <authorList>
            <consortium name="Lawrence Berkeley National Laboratory"/>
            <person name="Rekdal V.M."/>
            <person name="Villalobos-Escobedo J.M."/>
            <person name="Rodriguez-Valeron N."/>
            <person name="Garcia M.O."/>
            <person name="Vasquez D.P."/>
            <person name="Damayanti I."/>
            <person name="Sorensen P.M."/>
            <person name="Baidoo E.E."/>
            <person name="De Carvalho A.C."/>
            <person name="Riley R."/>
            <person name="Lipzen A."/>
            <person name="He G."/>
            <person name="Yan M."/>
            <person name="Haridas S."/>
            <person name="Daum C."/>
            <person name="Yoshinaga Y."/>
            <person name="Ng V."/>
            <person name="Grigoriev I.V."/>
            <person name="Munk R."/>
            <person name="Nuraida L."/>
            <person name="Wijaya C.H."/>
            <person name="Morales P.-C."/>
            <person name="Keasling J.D."/>
        </authorList>
    </citation>
    <scope>NUCLEOTIDE SEQUENCE [LARGE SCALE GENOMIC DNA]</scope>
    <source>
        <strain evidence="1 2">FGSC 2613</strain>
    </source>
</reference>
<evidence type="ECO:0000313" key="2">
    <source>
        <dbReference type="Proteomes" id="UP001451303"/>
    </source>
</evidence>
<dbReference type="EMBL" id="JAVLET010000004">
    <property type="protein sequence ID" value="KAL0470549.1"/>
    <property type="molecule type" value="Genomic_DNA"/>
</dbReference>
<name>A0ABR3DCZ8_NEUIN</name>
<protein>
    <submittedName>
        <fullName evidence="1">Uncharacterized protein</fullName>
    </submittedName>
</protein>